<sequence length="662" mass="67123">MPKIVILLLAASLAAALPVDAAPVASDGTARMGDMAMDALSRRQAVDRLAGDLGATGNIGPLLQEGEGLLSAQPDNRLLRHLVATARAAAGQDRAARLAMGDAAPTEAEPWGQIAMALLSRQAGDLATARTAAGAAIAADPANAYARNVAGTIAALHGDLPGAANHFAAAVERGPKGAPFLTNLGIVLAELGDIGRAAQALGRAVELAPDDCPALMALAALQGPAGAPLLARCLEADPGHSDAAARLIQAHLSGGDPDAARRVLDRHRGILAEPGLAQAQIALHEGQGATATAALSRLDPSPDRALLLALAAAMAGDLAAARDHARQAEGVDPSGLVAMGLTVAMGQKPGGNLPDHPLGRAFAALAGVGQVPDGQVLDALTRTGEPLPGLRFEGMAPADLAPLHDDAVRRPLVLGMMLDSAGLAGPARDAFAAAAASKPGAALPELLQARSLGDTDRAAALAGLDRALAASPRLAAAHRLKADLLARAGQGDGALDHLALALAVHDDLNGRLMQGVLAEGTGQDDLARTAYERAVDLDPRSFVALNQLAWFLARQNRDLDRALDMALRADSLQPGNASILDTKGWLLFLTGRTGDAVAALRAAHDADGGRRPEIALHLAQVEAAAGNLPRATELLRDIAAAVPESDSARQEAAALLARIAGG</sequence>
<dbReference type="SUPFAM" id="SSF48452">
    <property type="entry name" value="TPR-like"/>
    <property type="match status" value="2"/>
</dbReference>
<organism evidence="5 6">
    <name type="scientific">Paracoccus subflavus</name>
    <dbReference type="NCBI Taxonomy" id="2528244"/>
    <lineage>
        <taxon>Bacteria</taxon>
        <taxon>Pseudomonadati</taxon>
        <taxon>Pseudomonadota</taxon>
        <taxon>Alphaproteobacteria</taxon>
        <taxon>Rhodobacterales</taxon>
        <taxon>Paracoccaceae</taxon>
        <taxon>Paracoccus</taxon>
    </lineage>
</organism>
<keyword evidence="6" id="KW-1185">Reference proteome</keyword>
<dbReference type="SMART" id="SM00028">
    <property type="entry name" value="TPR"/>
    <property type="match status" value="7"/>
</dbReference>
<dbReference type="Pfam" id="PF14559">
    <property type="entry name" value="TPR_19"/>
    <property type="match status" value="1"/>
</dbReference>
<proteinExistence type="predicted"/>
<keyword evidence="4" id="KW-0732">Signal</keyword>
<gene>
    <name evidence="5" type="ORF">EYE42_03040</name>
</gene>
<keyword evidence="1" id="KW-0677">Repeat</keyword>
<dbReference type="PROSITE" id="PS50005">
    <property type="entry name" value="TPR"/>
    <property type="match status" value="1"/>
</dbReference>
<dbReference type="Proteomes" id="UP000293520">
    <property type="component" value="Unassembled WGS sequence"/>
</dbReference>
<dbReference type="EMBL" id="SISK01000001">
    <property type="protein sequence ID" value="TBN44104.1"/>
    <property type="molecule type" value="Genomic_DNA"/>
</dbReference>
<dbReference type="InterPro" id="IPR051012">
    <property type="entry name" value="CellSynth/LPSAsmb/PSIAsmb"/>
</dbReference>
<dbReference type="PANTHER" id="PTHR45586">
    <property type="entry name" value="TPR REPEAT-CONTAINING PROTEIN PA4667"/>
    <property type="match status" value="1"/>
</dbReference>
<dbReference type="Gene3D" id="1.25.40.10">
    <property type="entry name" value="Tetratricopeptide repeat domain"/>
    <property type="match status" value="2"/>
</dbReference>
<dbReference type="RefSeq" id="WP_130989803.1">
    <property type="nucleotide sequence ID" value="NZ_SISK01000001.1"/>
</dbReference>
<feature type="signal peptide" evidence="4">
    <location>
        <begin position="1"/>
        <end position="21"/>
    </location>
</feature>
<feature type="repeat" description="TPR" evidence="3">
    <location>
        <begin position="178"/>
        <end position="211"/>
    </location>
</feature>
<evidence type="ECO:0000256" key="2">
    <source>
        <dbReference type="ARBA" id="ARBA00022803"/>
    </source>
</evidence>
<dbReference type="AlphaFoldDB" id="A0A4Q9G5S7"/>
<comment type="caution">
    <text evidence="5">The sequence shown here is derived from an EMBL/GenBank/DDBJ whole genome shotgun (WGS) entry which is preliminary data.</text>
</comment>
<evidence type="ECO:0000313" key="6">
    <source>
        <dbReference type="Proteomes" id="UP000293520"/>
    </source>
</evidence>
<name>A0A4Q9G5S7_9RHOB</name>
<dbReference type="InterPro" id="IPR019734">
    <property type="entry name" value="TPR_rpt"/>
</dbReference>
<accession>A0A4Q9G5S7</accession>
<dbReference type="PANTHER" id="PTHR45586:SF1">
    <property type="entry name" value="LIPOPOLYSACCHARIDE ASSEMBLY PROTEIN B"/>
    <property type="match status" value="1"/>
</dbReference>
<dbReference type="OrthoDB" id="7877418at2"/>
<dbReference type="InterPro" id="IPR011990">
    <property type="entry name" value="TPR-like_helical_dom_sf"/>
</dbReference>
<evidence type="ECO:0000256" key="1">
    <source>
        <dbReference type="ARBA" id="ARBA00022737"/>
    </source>
</evidence>
<evidence type="ECO:0000313" key="5">
    <source>
        <dbReference type="EMBL" id="TBN44104.1"/>
    </source>
</evidence>
<dbReference type="Pfam" id="PF13432">
    <property type="entry name" value="TPR_16"/>
    <property type="match status" value="3"/>
</dbReference>
<evidence type="ECO:0000256" key="3">
    <source>
        <dbReference type="PROSITE-ProRule" id="PRU00339"/>
    </source>
</evidence>
<reference evidence="5 6" key="1">
    <citation type="submission" date="2019-02" db="EMBL/GenBank/DDBJ databases">
        <title>Paracoccus subflavus sp. nov., isolated from marine sediment of the Pacific Ocean.</title>
        <authorList>
            <person name="Zhang G."/>
        </authorList>
    </citation>
    <scope>NUCLEOTIDE SEQUENCE [LARGE SCALE GENOMIC DNA]</scope>
    <source>
        <strain evidence="5 6">GY0581</strain>
    </source>
</reference>
<protein>
    <submittedName>
        <fullName evidence="5">Tetratricopeptide repeat protein</fullName>
    </submittedName>
</protein>
<feature type="chain" id="PRO_5020543984" evidence="4">
    <location>
        <begin position="22"/>
        <end position="662"/>
    </location>
</feature>
<keyword evidence="2 3" id="KW-0802">TPR repeat</keyword>
<evidence type="ECO:0000256" key="4">
    <source>
        <dbReference type="SAM" id="SignalP"/>
    </source>
</evidence>